<dbReference type="InterPro" id="IPR014001">
    <property type="entry name" value="Helicase_ATP-bd"/>
</dbReference>
<keyword evidence="2" id="KW-0378">Hydrolase</keyword>
<evidence type="ECO:0000256" key="4">
    <source>
        <dbReference type="ARBA" id="ARBA00022840"/>
    </source>
</evidence>
<dbReference type="SMART" id="SM00490">
    <property type="entry name" value="HELICc"/>
    <property type="match status" value="1"/>
</dbReference>
<dbReference type="PROSITE" id="PS51194">
    <property type="entry name" value="HELICASE_CTER"/>
    <property type="match status" value="1"/>
</dbReference>
<evidence type="ECO:0000256" key="1">
    <source>
        <dbReference type="ARBA" id="ARBA00022741"/>
    </source>
</evidence>
<dbReference type="Proteomes" id="UP000182229">
    <property type="component" value="Unassembled WGS sequence"/>
</dbReference>
<keyword evidence="3 7" id="KW-0347">Helicase</keyword>
<dbReference type="InterPro" id="IPR011545">
    <property type="entry name" value="DEAD/DEAH_box_helicase_dom"/>
</dbReference>
<keyword evidence="8" id="KW-1185">Reference proteome</keyword>
<dbReference type="Pfam" id="PF12029">
    <property type="entry name" value="DUF3516"/>
    <property type="match status" value="1"/>
</dbReference>
<protein>
    <submittedName>
        <fullName evidence="7">DEAD/DEAH box helicase</fullName>
    </submittedName>
</protein>
<keyword evidence="4" id="KW-0067">ATP-binding</keyword>
<proteinExistence type="predicted"/>
<dbReference type="OrthoDB" id="9807155at2"/>
<dbReference type="GO" id="GO:0003676">
    <property type="term" value="F:nucleic acid binding"/>
    <property type="evidence" value="ECO:0007669"/>
    <property type="project" value="InterPro"/>
</dbReference>
<reference evidence="8" key="1">
    <citation type="submission" date="2016-11" db="EMBL/GenBank/DDBJ databases">
        <authorList>
            <person name="Shukria A."/>
            <person name="Stevens D.C."/>
        </authorList>
    </citation>
    <scope>NUCLEOTIDE SEQUENCE [LARGE SCALE GENOMIC DNA]</scope>
    <source>
        <strain evidence="8">Cbfe23</strain>
    </source>
</reference>
<feature type="domain" description="Helicase ATP-binding" evidence="5">
    <location>
        <begin position="51"/>
        <end position="206"/>
    </location>
</feature>
<dbReference type="GO" id="GO:0016787">
    <property type="term" value="F:hydrolase activity"/>
    <property type="evidence" value="ECO:0007669"/>
    <property type="project" value="UniProtKB-KW"/>
</dbReference>
<name>A0A1L9AXZ7_9BACT</name>
<evidence type="ECO:0000313" key="7">
    <source>
        <dbReference type="EMBL" id="OJH34885.1"/>
    </source>
</evidence>
<dbReference type="AlphaFoldDB" id="A0A1L9AXZ7"/>
<dbReference type="Pfam" id="PF00271">
    <property type="entry name" value="Helicase_C"/>
    <property type="match status" value="1"/>
</dbReference>
<evidence type="ECO:0000256" key="2">
    <source>
        <dbReference type="ARBA" id="ARBA00022801"/>
    </source>
</evidence>
<dbReference type="Gene3D" id="3.40.50.300">
    <property type="entry name" value="P-loop containing nucleotide triphosphate hydrolases"/>
    <property type="match status" value="2"/>
</dbReference>
<organism evidence="7 8">
    <name type="scientific">Cystobacter ferrugineus</name>
    <dbReference type="NCBI Taxonomy" id="83449"/>
    <lineage>
        <taxon>Bacteria</taxon>
        <taxon>Pseudomonadati</taxon>
        <taxon>Myxococcota</taxon>
        <taxon>Myxococcia</taxon>
        <taxon>Myxococcales</taxon>
        <taxon>Cystobacterineae</taxon>
        <taxon>Archangiaceae</taxon>
        <taxon>Cystobacter</taxon>
    </lineage>
</organism>
<dbReference type="SUPFAM" id="SSF52540">
    <property type="entry name" value="P-loop containing nucleoside triphosphate hydrolases"/>
    <property type="match status" value="1"/>
</dbReference>
<dbReference type="PANTHER" id="PTHR12131">
    <property type="entry name" value="ATP-DEPENDENT RNA AND DNA HELICASE"/>
    <property type="match status" value="1"/>
</dbReference>
<accession>A0A1L9AXZ7</accession>
<gene>
    <name evidence="7" type="ORF">BON30_40555</name>
</gene>
<reference evidence="7 8" key="2">
    <citation type="submission" date="2016-12" db="EMBL/GenBank/DDBJ databases">
        <title>Draft Genome Sequence of Cystobacter ferrugineus Strain Cbfe23.</title>
        <authorList>
            <person name="Akbar S."/>
            <person name="Dowd S.E."/>
            <person name="Stevens D.C."/>
        </authorList>
    </citation>
    <scope>NUCLEOTIDE SEQUENCE [LARGE SCALE GENOMIC DNA]</scope>
    <source>
        <strain evidence="7 8">Cbfe23</strain>
    </source>
</reference>
<dbReference type="GO" id="GO:0004386">
    <property type="term" value="F:helicase activity"/>
    <property type="evidence" value="ECO:0007669"/>
    <property type="project" value="UniProtKB-KW"/>
</dbReference>
<dbReference type="InterPro" id="IPR027417">
    <property type="entry name" value="P-loop_NTPase"/>
</dbReference>
<comment type="caution">
    <text evidence="7">The sequence shown here is derived from an EMBL/GenBank/DDBJ whole genome shotgun (WGS) entry which is preliminary data.</text>
</comment>
<dbReference type="RefSeq" id="WP_071903941.1">
    <property type="nucleotide sequence ID" value="NZ_MPIN01000016.1"/>
</dbReference>
<evidence type="ECO:0000259" key="5">
    <source>
        <dbReference type="PROSITE" id="PS51192"/>
    </source>
</evidence>
<evidence type="ECO:0000256" key="3">
    <source>
        <dbReference type="ARBA" id="ARBA00022806"/>
    </source>
</evidence>
<dbReference type="STRING" id="83449.BON30_40555"/>
<dbReference type="InterPro" id="IPR050699">
    <property type="entry name" value="RNA-DNA_Helicase"/>
</dbReference>
<dbReference type="PROSITE" id="PS51192">
    <property type="entry name" value="HELICASE_ATP_BIND_1"/>
    <property type="match status" value="1"/>
</dbReference>
<dbReference type="Pfam" id="PF00270">
    <property type="entry name" value="DEAD"/>
    <property type="match status" value="1"/>
</dbReference>
<dbReference type="InterPro" id="IPR021904">
    <property type="entry name" value="DUF3516"/>
</dbReference>
<dbReference type="EMBL" id="MPIN01000016">
    <property type="protein sequence ID" value="OJH34885.1"/>
    <property type="molecule type" value="Genomic_DNA"/>
</dbReference>
<keyword evidence="1" id="KW-0547">Nucleotide-binding</keyword>
<sequence>MQTIESPRAPLAALLPDRSAGPLASDDILTRFVGWVESTGLSLYPAQEEAILELLGGKHLFLKTPTGSGKSLVAMALHFKAMAEGKVSFYTCPIKALVNEKFFALCEAFGAENVGLLTGDAAINREAPIICCTAEILSNLALRDAMLRADYVVMDEFHYYADRERGIAWQLPLITLPSTTFLMMSATLGDTHLIEEKLQEFTGREVASVRSAVRPVPLDFEYRETPLHETLQELIRQGKAPIYLVNFSQRAAAEQAQNLMSVDFSTKEEKEAIRQALLEAPFDTPYGKDFQRFLRHGIGMHHAGLLPKYRLLVERLAQTGLLKVISGTDTLGVGVNIPIRTVLFTQLFKFNGEKLATLSVRDFQQIAGRAGRKGFDTQGSVVAQAPEHVIENVKIAQKEAKGGKRLPRKPPPQKGFVNYDKNTFERLQTGLPEPLESRFEVTHGFLLNLLQSEMVGGAEGYQRLVRLVFRSHGSEYIKRRNLKEAAACFRTLRNAGLVIVRKGEGGSGASVAVAPGLQRDFSLNQTLSLYLLDTLNKLEHESETYALDVVTLAESILENPEVVLYAQLHELKGQKIAEMKARGMEYDERMAELDKLEWPKPNRDFIYTTFNAFADKHPWVGAENIRPKSILRDMYERYMSFHDYVREYGLQRSEGVLMRYLGDCYKALTQTIPERYRNDELKDIIEWLRAMIRHVDQSLLDEWERLKNPGEAILPRAEAPERRPQDLTDDPRAFAAHVRNELYRLVRMLGLRRYADAVALLRLDAGGEAWTAAKLEAAMAPYFEEHGSLVLTPQARRPAYTLLKETGPRQWDAQQRLLDPEGHGDWMLDCAIDLTDRKVDDGPLLILRRIGT</sequence>
<dbReference type="PANTHER" id="PTHR12131:SF1">
    <property type="entry name" value="ATP-DEPENDENT RNA HELICASE SUPV3L1, MITOCHONDRIAL-RELATED"/>
    <property type="match status" value="1"/>
</dbReference>
<evidence type="ECO:0000259" key="6">
    <source>
        <dbReference type="PROSITE" id="PS51194"/>
    </source>
</evidence>
<dbReference type="InterPro" id="IPR001650">
    <property type="entry name" value="Helicase_C-like"/>
</dbReference>
<dbReference type="GO" id="GO:0005524">
    <property type="term" value="F:ATP binding"/>
    <property type="evidence" value="ECO:0007669"/>
    <property type="project" value="UniProtKB-KW"/>
</dbReference>
<evidence type="ECO:0000313" key="8">
    <source>
        <dbReference type="Proteomes" id="UP000182229"/>
    </source>
</evidence>
<feature type="domain" description="Helicase C-terminal" evidence="6">
    <location>
        <begin position="246"/>
        <end position="450"/>
    </location>
</feature>
<dbReference type="SMART" id="SM00487">
    <property type="entry name" value="DEXDc"/>
    <property type="match status" value="1"/>
</dbReference>